<reference evidence="1 2" key="2">
    <citation type="submission" date="2010-03" db="EMBL/GenBank/DDBJ databases">
        <authorList>
            <person name="Payne S.H."/>
            <person name="Sutton G.G."/>
        </authorList>
    </citation>
    <scope>NUCLEOTIDE SEQUENCE [LARGE SCALE GENOMIC DNA]</scope>
    <source>
        <strain evidence="1 2">IP275</strain>
    </source>
</reference>
<dbReference type="EMBL" id="AAOS02000005">
    <property type="protein sequence ID" value="EDR33744.1"/>
    <property type="molecule type" value="Genomic_DNA"/>
</dbReference>
<accession>A0AAV3BIK5</accession>
<comment type="caution">
    <text evidence="1">The sequence shown here is derived from an EMBL/GenBank/DDBJ whole genome shotgun (WGS) entry which is preliminary data.</text>
</comment>
<reference evidence="1 2" key="1">
    <citation type="submission" date="2008-01" db="EMBL/GenBank/DDBJ databases">
        <title>Yersinia pestis Strain IP275 project at JCVI/TIGR.</title>
        <authorList>
            <person name="Ravel J."/>
            <person name="Eppinger M."/>
            <person name="Fricke W.F."/>
            <person name="Rosovitz M."/>
            <person name="Lindler L.E."/>
            <person name="Bearden S."/>
            <person name="Shriefer M."/>
        </authorList>
    </citation>
    <scope>NUCLEOTIDE SEQUENCE [LARGE SCALE GENOMIC DNA]</scope>
    <source>
        <strain evidence="1 2">IP275</strain>
    </source>
</reference>
<proteinExistence type="predicted"/>
<sequence length="37" mass="4371">MLEIKNCINLRLEYDFAFRVLPRIGNGIFTAMRNEPD</sequence>
<protein>
    <submittedName>
        <fullName evidence="1">Uncharacterized protein</fullName>
    </submittedName>
</protein>
<organism evidence="1 2">
    <name type="scientific">Yersinia pestis biovar Orientalis str. IP275</name>
    <dbReference type="NCBI Taxonomy" id="373665"/>
    <lineage>
        <taxon>Bacteria</taxon>
        <taxon>Pseudomonadati</taxon>
        <taxon>Pseudomonadota</taxon>
        <taxon>Gammaproteobacteria</taxon>
        <taxon>Enterobacterales</taxon>
        <taxon>Yersiniaceae</taxon>
        <taxon>Yersinia</taxon>
    </lineage>
</organism>
<evidence type="ECO:0000313" key="2">
    <source>
        <dbReference type="Proteomes" id="UP000004430"/>
    </source>
</evidence>
<gene>
    <name evidence="1" type="ORF">YPIP275_4545</name>
</gene>
<evidence type="ECO:0000313" key="1">
    <source>
        <dbReference type="EMBL" id="EDR33744.1"/>
    </source>
</evidence>
<dbReference type="AlphaFoldDB" id="A0AAV3BIK5"/>
<dbReference type="Proteomes" id="UP000004430">
    <property type="component" value="Unassembled WGS sequence"/>
</dbReference>
<name>A0AAV3BIK5_YERPE</name>